<dbReference type="Pfam" id="PF00512">
    <property type="entry name" value="HisKA"/>
    <property type="match status" value="1"/>
</dbReference>
<dbReference type="CDD" id="cd00082">
    <property type="entry name" value="HisKA"/>
    <property type="match status" value="1"/>
</dbReference>
<evidence type="ECO:0000256" key="2">
    <source>
        <dbReference type="ARBA" id="ARBA00012438"/>
    </source>
</evidence>
<dbReference type="PANTHER" id="PTHR43547">
    <property type="entry name" value="TWO-COMPONENT HISTIDINE KINASE"/>
    <property type="match status" value="1"/>
</dbReference>
<dbReference type="PANTHER" id="PTHR43547:SF2">
    <property type="entry name" value="HYBRID SIGNAL TRANSDUCTION HISTIDINE KINASE C"/>
    <property type="match status" value="1"/>
</dbReference>
<dbReference type="InterPro" id="IPR003661">
    <property type="entry name" value="HisK_dim/P_dom"/>
</dbReference>
<feature type="modified residue" description="4-aspartylphosphate" evidence="8">
    <location>
        <position position="465"/>
    </location>
</feature>
<dbReference type="SUPFAM" id="SSF47384">
    <property type="entry name" value="Homodimeric domain of signal transducing histidine kinase"/>
    <property type="match status" value="1"/>
</dbReference>
<dbReference type="InterPro" id="IPR005467">
    <property type="entry name" value="His_kinase_dom"/>
</dbReference>
<dbReference type="RefSeq" id="WP_345423401.1">
    <property type="nucleotide sequence ID" value="NZ_AP031496.1"/>
</dbReference>
<proteinExistence type="predicted"/>
<dbReference type="SMART" id="SM00388">
    <property type="entry name" value="HisKA"/>
    <property type="match status" value="1"/>
</dbReference>
<evidence type="ECO:0000256" key="7">
    <source>
        <dbReference type="ARBA" id="ARBA00023136"/>
    </source>
</evidence>
<feature type="domain" description="Histidine kinase" evidence="11">
    <location>
        <begin position="170"/>
        <end position="388"/>
    </location>
</feature>
<dbReference type="Gene3D" id="1.10.287.130">
    <property type="match status" value="1"/>
</dbReference>
<dbReference type="Gene3D" id="3.30.565.10">
    <property type="entry name" value="Histidine kinase-like ATPase, C-terminal domain"/>
    <property type="match status" value="1"/>
</dbReference>
<comment type="catalytic activity">
    <reaction evidence="1">
        <text>ATP + protein L-histidine = ADP + protein N-phospho-L-histidine.</text>
        <dbReference type="EC" id="2.7.13.3"/>
    </reaction>
</comment>
<evidence type="ECO:0000313" key="13">
    <source>
        <dbReference type="EMBL" id="GAA4947057.1"/>
    </source>
</evidence>
<comment type="caution">
    <text evidence="13">The sequence shown here is derived from an EMBL/GenBank/DDBJ whole genome shotgun (WGS) entry which is preliminary data.</text>
</comment>
<evidence type="ECO:0000313" key="14">
    <source>
        <dbReference type="Proteomes" id="UP001409585"/>
    </source>
</evidence>
<evidence type="ECO:0000256" key="9">
    <source>
        <dbReference type="SAM" id="Coils"/>
    </source>
</evidence>
<feature type="region of interest" description="Disordered" evidence="10">
    <location>
        <begin position="391"/>
        <end position="416"/>
    </location>
</feature>
<keyword evidence="5" id="KW-0418">Kinase</keyword>
<feature type="domain" description="Response regulatory" evidence="12">
    <location>
        <begin position="416"/>
        <end position="532"/>
    </location>
</feature>
<evidence type="ECO:0000256" key="6">
    <source>
        <dbReference type="ARBA" id="ARBA00023012"/>
    </source>
</evidence>
<keyword evidence="7" id="KW-0472">Membrane</keyword>
<feature type="domain" description="Response regulatory" evidence="12">
    <location>
        <begin position="3"/>
        <end position="120"/>
    </location>
</feature>
<dbReference type="Proteomes" id="UP001409585">
    <property type="component" value="Unassembled WGS sequence"/>
</dbReference>
<dbReference type="Pfam" id="PF02518">
    <property type="entry name" value="HATPase_c"/>
    <property type="match status" value="1"/>
</dbReference>
<keyword evidence="6" id="KW-0902">Two-component regulatory system</keyword>
<keyword evidence="9" id="KW-0175">Coiled coil</keyword>
<dbReference type="InterPro" id="IPR001789">
    <property type="entry name" value="Sig_transdc_resp-reg_receiver"/>
</dbReference>
<dbReference type="PROSITE" id="PS50109">
    <property type="entry name" value="HIS_KIN"/>
    <property type="match status" value="1"/>
</dbReference>
<dbReference type="SMART" id="SM00448">
    <property type="entry name" value="REC"/>
    <property type="match status" value="2"/>
</dbReference>
<dbReference type="InterPro" id="IPR036097">
    <property type="entry name" value="HisK_dim/P_sf"/>
</dbReference>
<dbReference type="EMBL" id="BAABLX010000026">
    <property type="protein sequence ID" value="GAA4947057.1"/>
    <property type="molecule type" value="Genomic_DNA"/>
</dbReference>
<dbReference type="Gene3D" id="3.40.50.2300">
    <property type="match status" value="2"/>
</dbReference>
<protein>
    <recommendedName>
        <fullName evidence="2">histidine kinase</fullName>
        <ecNumber evidence="2">2.7.13.3</ecNumber>
    </recommendedName>
</protein>
<dbReference type="SUPFAM" id="SSF52172">
    <property type="entry name" value="CheY-like"/>
    <property type="match status" value="2"/>
</dbReference>
<evidence type="ECO:0000256" key="5">
    <source>
        <dbReference type="ARBA" id="ARBA00022777"/>
    </source>
</evidence>
<keyword evidence="4" id="KW-0808">Transferase</keyword>
<gene>
    <name evidence="13" type="ORF">GCM10025791_28170</name>
</gene>
<evidence type="ECO:0000256" key="4">
    <source>
        <dbReference type="ARBA" id="ARBA00022679"/>
    </source>
</evidence>
<evidence type="ECO:0000259" key="12">
    <source>
        <dbReference type="PROSITE" id="PS50110"/>
    </source>
</evidence>
<dbReference type="SUPFAM" id="SSF55874">
    <property type="entry name" value="ATPase domain of HSP90 chaperone/DNA topoisomerase II/histidine kinase"/>
    <property type="match status" value="1"/>
</dbReference>
<evidence type="ECO:0000256" key="10">
    <source>
        <dbReference type="SAM" id="MobiDB-lite"/>
    </source>
</evidence>
<dbReference type="InterPro" id="IPR004358">
    <property type="entry name" value="Sig_transdc_His_kin-like_C"/>
</dbReference>
<evidence type="ECO:0000259" key="11">
    <source>
        <dbReference type="PROSITE" id="PS50109"/>
    </source>
</evidence>
<dbReference type="PRINTS" id="PR00344">
    <property type="entry name" value="BCTRLSENSOR"/>
</dbReference>
<dbReference type="GO" id="GO:0005886">
    <property type="term" value="C:plasma membrane"/>
    <property type="evidence" value="ECO:0007669"/>
    <property type="project" value="UniProtKB-ARBA"/>
</dbReference>
<keyword evidence="14" id="KW-1185">Reference proteome</keyword>
<sequence length="541" mass="60315">MINFLLVDDIEQNLTALEAILAQDGLNLLKARSGVEALELLLQHDIELALLDVQMPGMDGFELAQHIRQREKTRHIPIIFITATHKSLQLQFRGYQAGAVDYIYKPIEPGILKSKVNTFYQIFQQQKQLEHKNQELKRYAEENAQLLSQTQSYLAALEAEDRRKDEFLATLGHELRNPLAPIANGLQILAMSKDPQQLDETNKVMSQQLAHLKKLVDDLLDVSRVRQGKITLNRVPVDICDIARRASEACRVTTDSKQQALTVQVPEQSIWVLGDETRLYQVLTNLLSNASKYTPQGGTICTELSIEDGATVVTKVIDNGRGIAPEMQQKVFELFTQVDLTHHHSDSGLGIGLALVKKITRLHDGEISATSQGLGRGSTFTLRLPICEPVQSSADNKAKESSQPEADSPQSENEKRILVVDDNREAAETLVELLTLLGHEGHCIFSGEEALAAATELNPDILFLDIGMPGMSGHEVCQQLRQKTQFRDTYIVAQTGFGQAEDKQKSEAHGFDKHLVKPLTLQQIQQVLAEHDSRRAARDKP</sequence>
<evidence type="ECO:0000256" key="3">
    <source>
        <dbReference type="ARBA" id="ARBA00022553"/>
    </source>
</evidence>
<dbReference type="FunFam" id="1.10.287.130:FF:000001">
    <property type="entry name" value="Two-component sensor histidine kinase"/>
    <property type="match status" value="1"/>
</dbReference>
<dbReference type="AlphaFoldDB" id="A0AAV3U5G8"/>
<dbReference type="InterPro" id="IPR003594">
    <property type="entry name" value="HATPase_dom"/>
</dbReference>
<evidence type="ECO:0000256" key="1">
    <source>
        <dbReference type="ARBA" id="ARBA00000085"/>
    </source>
</evidence>
<dbReference type="PROSITE" id="PS50110">
    <property type="entry name" value="RESPONSE_REGULATORY"/>
    <property type="match status" value="2"/>
</dbReference>
<reference evidence="14" key="1">
    <citation type="journal article" date="2019" name="Int. J. Syst. Evol. Microbiol.">
        <title>The Global Catalogue of Microorganisms (GCM) 10K type strain sequencing project: providing services to taxonomists for standard genome sequencing and annotation.</title>
        <authorList>
            <consortium name="The Broad Institute Genomics Platform"/>
            <consortium name="The Broad Institute Genome Sequencing Center for Infectious Disease"/>
            <person name="Wu L."/>
            <person name="Ma J."/>
        </authorList>
    </citation>
    <scope>NUCLEOTIDE SEQUENCE [LARGE SCALE GENOMIC DNA]</scope>
    <source>
        <strain evidence="14">JCM 19134</strain>
    </source>
</reference>
<organism evidence="13 14">
    <name type="scientific">Halioxenophilus aromaticivorans</name>
    <dbReference type="NCBI Taxonomy" id="1306992"/>
    <lineage>
        <taxon>Bacteria</taxon>
        <taxon>Pseudomonadati</taxon>
        <taxon>Pseudomonadota</taxon>
        <taxon>Gammaproteobacteria</taxon>
        <taxon>Alteromonadales</taxon>
        <taxon>Alteromonadaceae</taxon>
        <taxon>Halioxenophilus</taxon>
    </lineage>
</organism>
<dbReference type="GO" id="GO:0000155">
    <property type="term" value="F:phosphorelay sensor kinase activity"/>
    <property type="evidence" value="ECO:0007669"/>
    <property type="project" value="InterPro"/>
</dbReference>
<feature type="coiled-coil region" evidence="9">
    <location>
        <begin position="122"/>
        <end position="149"/>
    </location>
</feature>
<evidence type="ECO:0000256" key="8">
    <source>
        <dbReference type="PROSITE-ProRule" id="PRU00169"/>
    </source>
</evidence>
<feature type="modified residue" description="4-aspartylphosphate" evidence="8">
    <location>
        <position position="52"/>
    </location>
</feature>
<dbReference type="InterPro" id="IPR036890">
    <property type="entry name" value="HATPase_C_sf"/>
</dbReference>
<name>A0AAV3U5G8_9ALTE</name>
<keyword evidence="3 8" id="KW-0597">Phosphoprotein</keyword>
<dbReference type="Pfam" id="PF00072">
    <property type="entry name" value="Response_reg"/>
    <property type="match status" value="2"/>
</dbReference>
<accession>A0AAV3U5G8</accession>
<dbReference type="InterPro" id="IPR011006">
    <property type="entry name" value="CheY-like_superfamily"/>
</dbReference>
<dbReference type="EC" id="2.7.13.3" evidence="2"/>
<dbReference type="FunFam" id="3.30.565.10:FF:000006">
    <property type="entry name" value="Sensor histidine kinase WalK"/>
    <property type="match status" value="1"/>
</dbReference>
<dbReference type="SMART" id="SM00387">
    <property type="entry name" value="HATPase_c"/>
    <property type="match status" value="1"/>
</dbReference>